<dbReference type="InterPro" id="IPR029063">
    <property type="entry name" value="SAM-dependent_MTases_sf"/>
</dbReference>
<dbReference type="EMBL" id="LHPF02000007">
    <property type="protein sequence ID" value="PSC73432.1"/>
    <property type="molecule type" value="Genomic_DNA"/>
</dbReference>
<evidence type="ECO:0000259" key="1">
    <source>
        <dbReference type="Pfam" id="PF13383"/>
    </source>
</evidence>
<dbReference type="PANTHER" id="PTHR32026:SF10">
    <property type="entry name" value="METHYLTRANSFERASE-LIKE PROTEIN 24-RELATED"/>
    <property type="match status" value="1"/>
</dbReference>
<accession>A0A2P6VH71</accession>
<feature type="domain" description="Methyltransferase" evidence="1">
    <location>
        <begin position="53"/>
        <end position="296"/>
    </location>
</feature>
<proteinExistence type="predicted"/>
<dbReference type="SUPFAM" id="SSF53335">
    <property type="entry name" value="S-adenosyl-L-methionine-dependent methyltransferases"/>
    <property type="match status" value="1"/>
</dbReference>
<dbReference type="Proteomes" id="UP000239649">
    <property type="component" value="Unassembled WGS sequence"/>
</dbReference>
<dbReference type="OrthoDB" id="2011676at2759"/>
<protein>
    <recommendedName>
        <fullName evidence="1">Methyltransferase domain-containing protein</fullName>
    </recommendedName>
</protein>
<sequence>MVVTIAAFMYMGSLVIQPGAPPANAHLPGAPTRQLTTFAPLRWTANGSAALEDFRDTLLPRMLNTYTAVEAAKYEKDKTTEISRVEPERYDRYNLFNPVVRCPKGDLVRLGSDGDGGKFLCGEERLQQPGCLVMSIGSHGQYDFEEAVLKGTACEVHTFDCTYDGASLDGERHTYHKICAGIKNEKRDGLQFMTLPDMIRSAMGGRPVDLLKMDIEGFEYEVVSGFQMEDSCHFPHQISLEVHYKQLYSMTDFMGKRDEWRHMLWPMHELSLGELGVFFGHFANLGYAVVSRDDNPYTGGEGCCSEFTLIRVEQPAHCHG</sequence>
<comment type="caution">
    <text evidence="2">The sequence shown here is derived from an EMBL/GenBank/DDBJ whole genome shotgun (WGS) entry which is preliminary data.</text>
</comment>
<dbReference type="Gene3D" id="3.40.50.150">
    <property type="entry name" value="Vaccinia Virus protein VP39"/>
    <property type="match status" value="1"/>
</dbReference>
<evidence type="ECO:0000313" key="2">
    <source>
        <dbReference type="EMBL" id="PSC73432.1"/>
    </source>
</evidence>
<organism evidence="2 3">
    <name type="scientific">Micractinium conductrix</name>
    <dbReference type="NCBI Taxonomy" id="554055"/>
    <lineage>
        <taxon>Eukaryota</taxon>
        <taxon>Viridiplantae</taxon>
        <taxon>Chlorophyta</taxon>
        <taxon>core chlorophytes</taxon>
        <taxon>Trebouxiophyceae</taxon>
        <taxon>Chlorellales</taxon>
        <taxon>Chlorellaceae</taxon>
        <taxon>Chlorella clade</taxon>
        <taxon>Micractinium</taxon>
    </lineage>
</organism>
<dbReference type="AlphaFoldDB" id="A0A2P6VH71"/>
<gene>
    <name evidence="2" type="ORF">C2E20_3494</name>
</gene>
<evidence type="ECO:0000313" key="3">
    <source>
        <dbReference type="Proteomes" id="UP000239649"/>
    </source>
</evidence>
<keyword evidence="3" id="KW-1185">Reference proteome</keyword>
<name>A0A2P6VH71_9CHLO</name>
<dbReference type="Pfam" id="PF13383">
    <property type="entry name" value="Methyltransf_22"/>
    <property type="match status" value="1"/>
</dbReference>
<dbReference type="STRING" id="554055.A0A2P6VH71"/>
<dbReference type="InterPro" id="IPR026913">
    <property type="entry name" value="METTL24"/>
</dbReference>
<dbReference type="InterPro" id="IPR025714">
    <property type="entry name" value="Methyltranfer_dom"/>
</dbReference>
<reference evidence="2 3" key="1">
    <citation type="journal article" date="2018" name="Plant J.">
        <title>Genome sequences of Chlorella sorokiniana UTEX 1602 and Micractinium conductrix SAG 241.80: implications to maltose excretion by a green alga.</title>
        <authorList>
            <person name="Arriola M.B."/>
            <person name="Velmurugan N."/>
            <person name="Zhang Y."/>
            <person name="Plunkett M.H."/>
            <person name="Hondzo H."/>
            <person name="Barney B.M."/>
        </authorList>
    </citation>
    <scope>NUCLEOTIDE SEQUENCE [LARGE SCALE GENOMIC DNA]</scope>
    <source>
        <strain evidence="2 3">SAG 241.80</strain>
    </source>
</reference>
<dbReference type="PANTHER" id="PTHR32026">
    <property type="entry name" value="METHYLTRANSFERASE-LIKE PROTEIN 24"/>
    <property type="match status" value="1"/>
</dbReference>